<feature type="domain" description="Zinc finger CHC2-type" evidence="4">
    <location>
        <begin position="4"/>
        <end position="98"/>
    </location>
</feature>
<evidence type="ECO:0000313" key="6">
    <source>
        <dbReference type="Proteomes" id="UP000526501"/>
    </source>
</evidence>
<evidence type="ECO:0000313" key="5">
    <source>
        <dbReference type="EMBL" id="MBC2606094.1"/>
    </source>
</evidence>
<dbReference type="InterPro" id="IPR050219">
    <property type="entry name" value="DnaG_primase"/>
</dbReference>
<dbReference type="InterPro" id="IPR002694">
    <property type="entry name" value="Znf_CHC2"/>
</dbReference>
<keyword evidence="3" id="KW-0862">Zinc</keyword>
<dbReference type="Gene3D" id="3.90.580.10">
    <property type="entry name" value="Zinc finger, CHC2-type domain"/>
    <property type="match status" value="1"/>
</dbReference>
<dbReference type="PANTHER" id="PTHR30313:SF2">
    <property type="entry name" value="DNA PRIMASE"/>
    <property type="match status" value="1"/>
</dbReference>
<gene>
    <name evidence="5" type="ORF">H5P27_08555</name>
</gene>
<evidence type="ECO:0000256" key="2">
    <source>
        <dbReference type="ARBA" id="ARBA00022771"/>
    </source>
</evidence>
<dbReference type="SUPFAM" id="SSF57783">
    <property type="entry name" value="Zinc beta-ribbon"/>
    <property type="match status" value="1"/>
</dbReference>
<dbReference type="GO" id="GO:0008270">
    <property type="term" value="F:zinc ion binding"/>
    <property type="evidence" value="ECO:0007669"/>
    <property type="project" value="UniProtKB-KW"/>
</dbReference>
<dbReference type="GO" id="GO:0005737">
    <property type="term" value="C:cytoplasm"/>
    <property type="evidence" value="ECO:0007669"/>
    <property type="project" value="TreeGrafter"/>
</dbReference>
<evidence type="ECO:0000256" key="3">
    <source>
        <dbReference type="ARBA" id="ARBA00022833"/>
    </source>
</evidence>
<reference evidence="5 6" key="1">
    <citation type="submission" date="2020-07" db="EMBL/GenBank/DDBJ databases">
        <authorList>
            <person name="Feng X."/>
        </authorList>
    </citation>
    <scope>NUCLEOTIDE SEQUENCE [LARGE SCALE GENOMIC DNA]</scope>
    <source>
        <strain evidence="5 6">JCM23202</strain>
    </source>
</reference>
<dbReference type="Pfam" id="PF01807">
    <property type="entry name" value="Zn_ribbon_DnaG"/>
    <property type="match status" value="1"/>
</dbReference>
<dbReference type="EMBL" id="JACHVC010000007">
    <property type="protein sequence ID" value="MBC2606094.1"/>
    <property type="molecule type" value="Genomic_DNA"/>
</dbReference>
<comment type="caution">
    <text evidence="5">The sequence shown here is derived from an EMBL/GenBank/DDBJ whole genome shotgun (WGS) entry which is preliminary data.</text>
</comment>
<dbReference type="AlphaFoldDB" id="A0A7X1E889"/>
<sequence length="130" mass="14533">MFISKEKVAEVKRRVSLADIVAQDTDLFDRDGYFVGESPFSGKGNEGPIYVNTDLNRFSCQVTGERGDNIAYIMLRDDVSFLNAVRYLAKIGGIEVSGQSRRPARRLAPPAYPELNFGPDWQMPASRRTA</sequence>
<keyword evidence="1" id="KW-0479">Metal-binding</keyword>
<keyword evidence="6" id="KW-1185">Reference proteome</keyword>
<keyword evidence="2" id="KW-0863">Zinc-finger</keyword>
<dbReference type="RefSeq" id="WP_185659976.1">
    <property type="nucleotide sequence ID" value="NZ_CAWPOO010000007.1"/>
</dbReference>
<dbReference type="Proteomes" id="UP000526501">
    <property type="component" value="Unassembled WGS sequence"/>
</dbReference>
<organism evidence="5 6">
    <name type="scientific">Pelagicoccus albus</name>
    <dbReference type="NCBI Taxonomy" id="415222"/>
    <lineage>
        <taxon>Bacteria</taxon>
        <taxon>Pseudomonadati</taxon>
        <taxon>Verrucomicrobiota</taxon>
        <taxon>Opitutia</taxon>
        <taxon>Puniceicoccales</taxon>
        <taxon>Pelagicoccaceae</taxon>
        <taxon>Pelagicoccus</taxon>
    </lineage>
</organism>
<dbReference type="GO" id="GO:0003677">
    <property type="term" value="F:DNA binding"/>
    <property type="evidence" value="ECO:0007669"/>
    <property type="project" value="InterPro"/>
</dbReference>
<dbReference type="PANTHER" id="PTHR30313">
    <property type="entry name" value="DNA PRIMASE"/>
    <property type="match status" value="1"/>
</dbReference>
<protein>
    <recommendedName>
        <fullName evidence="4">Zinc finger CHC2-type domain-containing protein</fullName>
    </recommendedName>
</protein>
<dbReference type="GO" id="GO:0006269">
    <property type="term" value="P:DNA replication, synthesis of primer"/>
    <property type="evidence" value="ECO:0007669"/>
    <property type="project" value="TreeGrafter"/>
</dbReference>
<evidence type="ECO:0000259" key="4">
    <source>
        <dbReference type="Pfam" id="PF01807"/>
    </source>
</evidence>
<proteinExistence type="predicted"/>
<accession>A0A7X1E889</accession>
<dbReference type="InterPro" id="IPR036977">
    <property type="entry name" value="DNA_primase_Znf_CHC2"/>
</dbReference>
<name>A0A7X1E889_9BACT</name>
<dbReference type="GO" id="GO:0003899">
    <property type="term" value="F:DNA-directed RNA polymerase activity"/>
    <property type="evidence" value="ECO:0007669"/>
    <property type="project" value="InterPro"/>
</dbReference>
<evidence type="ECO:0000256" key="1">
    <source>
        <dbReference type="ARBA" id="ARBA00022723"/>
    </source>
</evidence>